<evidence type="ECO:0000313" key="5">
    <source>
        <dbReference type="EMBL" id="MBT1072537.1"/>
    </source>
</evidence>
<dbReference type="Pfam" id="PF13600">
    <property type="entry name" value="DUF4140"/>
    <property type="match status" value="1"/>
</dbReference>
<evidence type="ECO:0000313" key="6">
    <source>
        <dbReference type="Proteomes" id="UP000784128"/>
    </source>
</evidence>
<dbReference type="Proteomes" id="UP000784128">
    <property type="component" value="Unassembled WGS sequence"/>
</dbReference>
<evidence type="ECO:0000259" key="4">
    <source>
        <dbReference type="Pfam" id="PF13600"/>
    </source>
</evidence>
<dbReference type="EMBL" id="JAHDYS010000010">
    <property type="protein sequence ID" value="MBT1072537.1"/>
    <property type="molecule type" value="Genomic_DNA"/>
</dbReference>
<feature type="domain" description="DUF4140" evidence="4">
    <location>
        <begin position="25"/>
        <end position="112"/>
    </location>
</feature>
<keyword evidence="1" id="KW-0175">Coiled coil</keyword>
<feature type="signal peptide" evidence="3">
    <location>
        <begin position="1"/>
        <end position="19"/>
    </location>
</feature>
<keyword evidence="3" id="KW-0732">Signal</keyword>
<name>A0ABS5UA43_9BACT</name>
<feature type="region of interest" description="Disordered" evidence="2">
    <location>
        <begin position="111"/>
        <end position="134"/>
    </location>
</feature>
<organism evidence="5 6">
    <name type="scientific">Pelotalea chapellei</name>
    <dbReference type="NCBI Taxonomy" id="44671"/>
    <lineage>
        <taxon>Bacteria</taxon>
        <taxon>Pseudomonadati</taxon>
        <taxon>Thermodesulfobacteriota</taxon>
        <taxon>Desulfuromonadia</taxon>
        <taxon>Geobacterales</taxon>
        <taxon>Geobacteraceae</taxon>
        <taxon>Pelotalea</taxon>
    </lineage>
</organism>
<feature type="coiled-coil region" evidence="1">
    <location>
        <begin position="79"/>
        <end position="106"/>
    </location>
</feature>
<proteinExistence type="predicted"/>
<sequence length="331" mass="36868">MKYLFCLCFLLTGLSAASAAEKKSVTFFSDGAFVEIESQATRGSLSLPLPPHVIDGSLRITPLNGAAIQRVEIEPTRQEKKYEKEFDTLIEQKNRLQDRLQALSTREEIFKSAAKSQSGKAPRKTKTNPDPMQSIRQGTDFAIAQLESVYTARRRTEHEIRRIDSRISAIRTRGTGADTFAKVTVHPENGRVRFSYLLTEPAWTPRYDLRLDGSDTAKLSLYGDLPQSFGGYTLKTAFGPLTMSATGPRLTPVGKFSKLADYQLSSSNVLIEDTARPSFSFTLTNTTPVHLPAGQATLYYRDEYRGQLSFEGLSSARSKRLVLHGENRTGR</sequence>
<feature type="chain" id="PRO_5046583042" evidence="3">
    <location>
        <begin position="20"/>
        <end position="331"/>
    </location>
</feature>
<gene>
    <name evidence="5" type="ORF">KJB30_12120</name>
</gene>
<reference evidence="5 6" key="1">
    <citation type="submission" date="2021-05" db="EMBL/GenBank/DDBJ databases">
        <title>The draft genome of Geobacter chapellei DSM 13688.</title>
        <authorList>
            <person name="Xu Z."/>
            <person name="Masuda Y."/>
            <person name="Itoh H."/>
            <person name="Senoo K."/>
        </authorList>
    </citation>
    <scope>NUCLEOTIDE SEQUENCE [LARGE SCALE GENOMIC DNA]</scope>
    <source>
        <strain evidence="5 6">DSM 13688</strain>
    </source>
</reference>
<comment type="caution">
    <text evidence="5">The sequence shown here is derived from an EMBL/GenBank/DDBJ whole genome shotgun (WGS) entry which is preliminary data.</text>
</comment>
<dbReference type="InterPro" id="IPR025554">
    <property type="entry name" value="DUF4140"/>
</dbReference>
<dbReference type="RefSeq" id="WP_214299627.1">
    <property type="nucleotide sequence ID" value="NZ_JAHDYS010000010.1"/>
</dbReference>
<keyword evidence="6" id="KW-1185">Reference proteome</keyword>
<evidence type="ECO:0000256" key="1">
    <source>
        <dbReference type="SAM" id="Coils"/>
    </source>
</evidence>
<protein>
    <submittedName>
        <fullName evidence="5">DUF4140 domain-containing protein</fullName>
    </submittedName>
</protein>
<evidence type="ECO:0000256" key="2">
    <source>
        <dbReference type="SAM" id="MobiDB-lite"/>
    </source>
</evidence>
<accession>A0ABS5UA43</accession>
<evidence type="ECO:0000256" key="3">
    <source>
        <dbReference type="SAM" id="SignalP"/>
    </source>
</evidence>